<gene>
    <name evidence="2" type="ORF">UFOPK2982_00809</name>
    <name evidence="3" type="ORF">UFOPK3783_00338</name>
    <name evidence="4" type="ORF">UFOPK4355_00371</name>
</gene>
<reference evidence="2" key="1">
    <citation type="submission" date="2020-05" db="EMBL/GenBank/DDBJ databases">
        <authorList>
            <person name="Chiriac C."/>
            <person name="Salcher M."/>
            <person name="Ghai R."/>
            <person name="Kavagutti S V."/>
        </authorList>
    </citation>
    <scope>NUCLEOTIDE SEQUENCE</scope>
</reference>
<dbReference type="AlphaFoldDB" id="A0A6J6XBT6"/>
<evidence type="ECO:0000259" key="1">
    <source>
        <dbReference type="Pfam" id="PF01575"/>
    </source>
</evidence>
<dbReference type="SUPFAM" id="SSF54637">
    <property type="entry name" value="Thioesterase/thiol ester dehydrase-isomerase"/>
    <property type="match status" value="1"/>
</dbReference>
<dbReference type="EMBL" id="CAFAAE010000124">
    <property type="protein sequence ID" value="CAB4794601.1"/>
    <property type="molecule type" value="Genomic_DNA"/>
</dbReference>
<dbReference type="PANTHER" id="PTHR43841:SF3">
    <property type="entry name" value="(3R)-HYDROXYACYL-ACP DEHYDRATASE SUBUNIT HADB"/>
    <property type="match status" value="1"/>
</dbReference>
<dbReference type="PRINTS" id="PR01483">
    <property type="entry name" value="FASYNTHASE"/>
</dbReference>
<evidence type="ECO:0000313" key="4">
    <source>
        <dbReference type="EMBL" id="CAB5061653.1"/>
    </source>
</evidence>
<dbReference type="Pfam" id="PF01575">
    <property type="entry name" value="MaoC_dehydratas"/>
    <property type="match status" value="1"/>
</dbReference>
<evidence type="ECO:0000313" key="3">
    <source>
        <dbReference type="EMBL" id="CAB4941326.1"/>
    </source>
</evidence>
<dbReference type="Gene3D" id="3.10.129.10">
    <property type="entry name" value="Hotdog Thioesterase"/>
    <property type="match status" value="1"/>
</dbReference>
<dbReference type="InterPro" id="IPR002539">
    <property type="entry name" value="MaoC-like_dom"/>
</dbReference>
<feature type="domain" description="MaoC-like" evidence="1">
    <location>
        <begin position="21"/>
        <end position="110"/>
    </location>
</feature>
<name>A0A6J6XBT6_9ZZZZ</name>
<sequence>MDHSGDARMRKVELGYQIPAETYKINRATLVEYANAGGDQNPIHQDEEVAKAVGLPDVIAHGMLTMALAGRYVTKWAGHSAAVTEISSRFTKPVVVPAGVDVEITISAVIEEVSARQVKLDITAECAGVKVLGMAKATVSLL</sequence>
<dbReference type="GO" id="GO:0004312">
    <property type="term" value="F:fatty acid synthase activity"/>
    <property type="evidence" value="ECO:0007669"/>
    <property type="project" value="InterPro"/>
</dbReference>
<protein>
    <submittedName>
        <fullName evidence="2">Unannotated protein</fullName>
    </submittedName>
</protein>
<dbReference type="EMBL" id="CAFBQT010000029">
    <property type="protein sequence ID" value="CAB5061653.1"/>
    <property type="molecule type" value="Genomic_DNA"/>
</dbReference>
<dbReference type="EMBL" id="CAFBNI010000021">
    <property type="protein sequence ID" value="CAB4941326.1"/>
    <property type="molecule type" value="Genomic_DNA"/>
</dbReference>
<dbReference type="InterPro" id="IPR003965">
    <property type="entry name" value="Fatty_acid_synthase"/>
</dbReference>
<dbReference type="GO" id="GO:0006633">
    <property type="term" value="P:fatty acid biosynthetic process"/>
    <property type="evidence" value="ECO:0007669"/>
    <property type="project" value="InterPro"/>
</dbReference>
<organism evidence="2">
    <name type="scientific">freshwater metagenome</name>
    <dbReference type="NCBI Taxonomy" id="449393"/>
    <lineage>
        <taxon>unclassified sequences</taxon>
        <taxon>metagenomes</taxon>
        <taxon>ecological metagenomes</taxon>
    </lineage>
</organism>
<evidence type="ECO:0000313" key="2">
    <source>
        <dbReference type="EMBL" id="CAB4794601.1"/>
    </source>
</evidence>
<dbReference type="InterPro" id="IPR029069">
    <property type="entry name" value="HotDog_dom_sf"/>
</dbReference>
<dbReference type="PANTHER" id="PTHR43841">
    <property type="entry name" value="3-HYDROXYACYL-THIOESTER DEHYDRATASE HTDX-RELATED"/>
    <property type="match status" value="1"/>
</dbReference>
<accession>A0A6J6XBT6</accession>
<proteinExistence type="predicted"/>
<dbReference type="GO" id="GO:0005835">
    <property type="term" value="C:fatty acid synthase complex"/>
    <property type="evidence" value="ECO:0007669"/>
    <property type="project" value="InterPro"/>
</dbReference>